<dbReference type="PROSITE" id="PS50089">
    <property type="entry name" value="ZF_RING_2"/>
    <property type="match status" value="1"/>
</dbReference>
<name>A0AAN6ITU0_EXODE</name>
<evidence type="ECO:0000256" key="3">
    <source>
        <dbReference type="ARBA" id="ARBA00022833"/>
    </source>
</evidence>
<feature type="compositionally biased region" description="Polar residues" evidence="5">
    <location>
        <begin position="584"/>
        <end position="597"/>
    </location>
</feature>
<dbReference type="CDD" id="cd16464">
    <property type="entry name" value="RING-H2_Pirh2-like"/>
    <property type="match status" value="1"/>
</dbReference>
<organism evidence="9 10">
    <name type="scientific">Exophiala dermatitidis</name>
    <name type="common">Black yeast-like fungus</name>
    <name type="synonym">Wangiella dermatitidis</name>
    <dbReference type="NCBI Taxonomy" id="5970"/>
    <lineage>
        <taxon>Eukaryota</taxon>
        <taxon>Fungi</taxon>
        <taxon>Dikarya</taxon>
        <taxon>Ascomycota</taxon>
        <taxon>Pezizomycotina</taxon>
        <taxon>Eurotiomycetes</taxon>
        <taxon>Chaetothyriomycetidae</taxon>
        <taxon>Chaetothyriales</taxon>
        <taxon>Herpotrichiellaceae</taxon>
        <taxon>Exophiala</taxon>
    </lineage>
</organism>
<evidence type="ECO:0000256" key="1">
    <source>
        <dbReference type="ARBA" id="ARBA00022723"/>
    </source>
</evidence>
<dbReference type="InterPro" id="IPR001841">
    <property type="entry name" value="Znf_RING"/>
</dbReference>
<dbReference type="GO" id="GO:0008270">
    <property type="term" value="F:zinc ion binding"/>
    <property type="evidence" value="ECO:0007669"/>
    <property type="project" value="UniProtKB-KW"/>
</dbReference>
<keyword evidence="3" id="KW-0862">Zinc</keyword>
<keyword evidence="1" id="KW-0479">Metal-binding</keyword>
<feature type="compositionally biased region" description="Acidic residues" evidence="5">
    <location>
        <begin position="731"/>
        <end position="745"/>
    </location>
</feature>
<protein>
    <submittedName>
        <fullName evidence="9">Uncharacterized protein</fullName>
    </submittedName>
</protein>
<feature type="region of interest" description="Disordered" evidence="5">
    <location>
        <begin position="90"/>
        <end position="180"/>
    </location>
</feature>
<evidence type="ECO:0000313" key="9">
    <source>
        <dbReference type="EMBL" id="KAJ8990362.1"/>
    </source>
</evidence>
<evidence type="ECO:0000256" key="4">
    <source>
        <dbReference type="PROSITE-ProRule" id="PRU00601"/>
    </source>
</evidence>
<dbReference type="Gene3D" id="2.20.28.10">
    <property type="match status" value="1"/>
</dbReference>
<comment type="caution">
    <text evidence="9">The sequence shown here is derived from an EMBL/GenBank/DDBJ whole genome shotgun (WGS) entry which is preliminary data.</text>
</comment>
<feature type="region of interest" description="Disordered" evidence="5">
    <location>
        <begin position="24"/>
        <end position="71"/>
    </location>
</feature>
<feature type="domain" description="CHY-type" evidence="7">
    <location>
        <begin position="312"/>
        <end position="379"/>
    </location>
</feature>
<evidence type="ECO:0000256" key="5">
    <source>
        <dbReference type="SAM" id="MobiDB-lite"/>
    </source>
</evidence>
<dbReference type="PANTHER" id="PTHR21319">
    <property type="entry name" value="RING FINGER AND CHY ZINC FINGER DOMAIN-CONTAINING PROTEIN 1"/>
    <property type="match status" value="1"/>
</dbReference>
<dbReference type="InterPro" id="IPR037275">
    <property type="entry name" value="Znf_CTCHY_sf"/>
</dbReference>
<feature type="compositionally biased region" description="Polar residues" evidence="5">
    <location>
        <begin position="704"/>
        <end position="713"/>
    </location>
</feature>
<dbReference type="SUPFAM" id="SSF57850">
    <property type="entry name" value="RING/U-box"/>
    <property type="match status" value="1"/>
</dbReference>
<dbReference type="PROSITE" id="PS51266">
    <property type="entry name" value="ZF_CHY"/>
    <property type="match status" value="1"/>
</dbReference>
<dbReference type="Proteomes" id="UP001161757">
    <property type="component" value="Unassembled WGS sequence"/>
</dbReference>
<dbReference type="Pfam" id="PF14599">
    <property type="entry name" value="zinc_ribbon_6"/>
    <property type="match status" value="1"/>
</dbReference>
<gene>
    <name evidence="9" type="ORF">HRR80_005847</name>
</gene>
<evidence type="ECO:0000259" key="7">
    <source>
        <dbReference type="PROSITE" id="PS51266"/>
    </source>
</evidence>
<dbReference type="GO" id="GO:0061630">
    <property type="term" value="F:ubiquitin protein ligase activity"/>
    <property type="evidence" value="ECO:0007669"/>
    <property type="project" value="TreeGrafter"/>
</dbReference>
<dbReference type="AlphaFoldDB" id="A0AAN6ITU0"/>
<feature type="region of interest" description="Disordered" evidence="5">
    <location>
        <begin position="249"/>
        <end position="279"/>
    </location>
</feature>
<feature type="region of interest" description="Disordered" evidence="5">
    <location>
        <begin position="570"/>
        <end position="598"/>
    </location>
</feature>
<dbReference type="SMART" id="SM00184">
    <property type="entry name" value="RING"/>
    <property type="match status" value="1"/>
</dbReference>
<dbReference type="InterPro" id="IPR008913">
    <property type="entry name" value="Znf_CHY"/>
</dbReference>
<dbReference type="SUPFAM" id="SSF161219">
    <property type="entry name" value="CHY zinc finger-like"/>
    <property type="match status" value="1"/>
</dbReference>
<feature type="compositionally biased region" description="Low complexity" evidence="5">
    <location>
        <begin position="632"/>
        <end position="647"/>
    </location>
</feature>
<evidence type="ECO:0000259" key="8">
    <source>
        <dbReference type="PROSITE" id="PS51270"/>
    </source>
</evidence>
<feature type="compositionally biased region" description="Polar residues" evidence="5">
    <location>
        <begin position="654"/>
        <end position="663"/>
    </location>
</feature>
<proteinExistence type="predicted"/>
<dbReference type="InterPro" id="IPR013083">
    <property type="entry name" value="Znf_RING/FYVE/PHD"/>
</dbReference>
<dbReference type="GO" id="GO:0016567">
    <property type="term" value="P:protein ubiquitination"/>
    <property type="evidence" value="ECO:0007669"/>
    <property type="project" value="TreeGrafter"/>
</dbReference>
<feature type="compositionally biased region" description="Polar residues" evidence="5">
    <location>
        <begin position="261"/>
        <end position="277"/>
    </location>
</feature>
<feature type="region of interest" description="Disordered" evidence="5">
    <location>
        <begin position="680"/>
        <end position="751"/>
    </location>
</feature>
<evidence type="ECO:0000259" key="6">
    <source>
        <dbReference type="PROSITE" id="PS50089"/>
    </source>
</evidence>
<dbReference type="GO" id="GO:0005634">
    <property type="term" value="C:nucleus"/>
    <property type="evidence" value="ECO:0007669"/>
    <property type="project" value="TreeGrafter"/>
</dbReference>
<dbReference type="EMBL" id="JAJGCB010000011">
    <property type="protein sequence ID" value="KAJ8990362.1"/>
    <property type="molecule type" value="Genomic_DNA"/>
</dbReference>
<dbReference type="PANTHER" id="PTHR21319:SF0">
    <property type="entry name" value="AND RING FINGER DOMAIN PROTEIN, PUTATIVE (AFU_ORTHOLOGUE AFUA_1G08900)-RELATED"/>
    <property type="match status" value="1"/>
</dbReference>
<keyword evidence="2 4" id="KW-0863">Zinc-finger</keyword>
<dbReference type="SUPFAM" id="SSF161245">
    <property type="entry name" value="Zinc hairpin stack"/>
    <property type="match status" value="1"/>
</dbReference>
<dbReference type="InterPro" id="IPR017921">
    <property type="entry name" value="Znf_CTCHY"/>
</dbReference>
<dbReference type="PROSITE" id="PS51270">
    <property type="entry name" value="ZF_CTCHY"/>
    <property type="match status" value="1"/>
</dbReference>
<feature type="domain" description="RING-type" evidence="6">
    <location>
        <begin position="448"/>
        <end position="490"/>
    </location>
</feature>
<reference evidence="9" key="1">
    <citation type="submission" date="2023-01" db="EMBL/GenBank/DDBJ databases">
        <title>Exophiala dermititidis isolated from Cystic Fibrosis Patient.</title>
        <authorList>
            <person name="Kurbessoian T."/>
            <person name="Crocker A."/>
            <person name="Murante D."/>
            <person name="Hogan D.A."/>
            <person name="Stajich J.E."/>
        </authorList>
    </citation>
    <scope>NUCLEOTIDE SEQUENCE</scope>
    <source>
        <strain evidence="9">Ex8</strain>
    </source>
</reference>
<dbReference type="Pfam" id="PF05495">
    <property type="entry name" value="zf-CHY"/>
    <property type="match status" value="1"/>
</dbReference>
<evidence type="ECO:0000256" key="2">
    <source>
        <dbReference type="ARBA" id="ARBA00022771"/>
    </source>
</evidence>
<feature type="compositionally biased region" description="Polar residues" evidence="5">
    <location>
        <begin position="141"/>
        <end position="150"/>
    </location>
</feature>
<dbReference type="InterPro" id="IPR039512">
    <property type="entry name" value="RCHY1_zinc-ribbon"/>
</dbReference>
<dbReference type="InterPro" id="IPR037274">
    <property type="entry name" value="Znf_CHY_sf"/>
</dbReference>
<dbReference type="Pfam" id="PF13639">
    <property type="entry name" value="zf-RING_2"/>
    <property type="match status" value="1"/>
</dbReference>
<dbReference type="GO" id="GO:0006511">
    <property type="term" value="P:ubiquitin-dependent protein catabolic process"/>
    <property type="evidence" value="ECO:0007669"/>
    <property type="project" value="TreeGrafter"/>
</dbReference>
<feature type="domain" description="CTCHY-type" evidence="8">
    <location>
        <begin position="381"/>
        <end position="447"/>
    </location>
</feature>
<dbReference type="Gene3D" id="3.30.40.10">
    <property type="entry name" value="Zinc/RING finger domain, C3HC4 (zinc finger)"/>
    <property type="match status" value="1"/>
</dbReference>
<evidence type="ECO:0000313" key="10">
    <source>
        <dbReference type="Proteomes" id="UP001161757"/>
    </source>
</evidence>
<sequence length="751" mass="84289">MSEYLPSFIVEPVLRQARRFSRLSNSADESPNFPPTTVPDLPRWHPSRLWSTSPPPSLEETEGDNEETTVQSITRTIQLWANQLNSLDQYPSPTLEAMDDSTHEASHPASGDEDSSSVFPPLETEPAQSVRPVLLEDQRTSSETSLNPAQELSYRSRVHEDNTRPHAVSDPVAAAPTESARSNLTDMVREEYTNTISRRRDGSGALPEDDGMGPLRRQIRAIWDGPGTPAEKSRFVHELMMARYDANRNNRHDTTPWHSVDPSQRPRSPSSTMSGPSQEAMYNLTPEDLVPSYAPMDESVTEELDSSEESSKPRPQLGCVHYKRNVKMQCNICQKWYTCRLCHDEVESHTLPRRETKNMLCMLCNTPQPVGQFCKNCHVQAACYYCPVCKLWNNDPAKSIYHCDDCGICRLGEGLGKDFFHCKKCAACMSIQAESTHKCIERSTKCDCPICGEYLFTSNKPVAFMRCGHSIHEACFAEWCNTSYKCPICSKSIANMESQFRRLDRHIEEQPMPEEYRDNRAYIFCNDCNSRSVTKYHWLGLKCAICDSYNTTQLELLGADETPQLQQAQERAAQQADVSEAAITASQSRTPPDQMTQPVDIARAATAEVMPRSVDTAVDMMQSPTGSRSSWLLPRSPTTRSTRSLSPVVGNGNYFGTGQQRQPETPPAVMAAAQRLLRYGTGGLNSNDDDDDDLDFWGRPNSPPRHQSVSQDDLVSEPDSGSQSDSSRDDDAMDEEDDEEDEDVMDLFGHR</sequence>
<accession>A0AAN6ITU0</accession>
<feature type="region of interest" description="Disordered" evidence="5">
    <location>
        <begin position="618"/>
        <end position="668"/>
    </location>
</feature>